<dbReference type="InterPro" id="IPR036866">
    <property type="entry name" value="RibonucZ/Hydroxyglut_hydro"/>
</dbReference>
<comment type="similarity">
    <text evidence="10">Belongs to the RNase Z family.</text>
</comment>
<dbReference type="EC" id="3.1.26.11" evidence="2 10"/>
<dbReference type="GO" id="GO:0008270">
    <property type="term" value="F:zinc ion binding"/>
    <property type="evidence" value="ECO:0007669"/>
    <property type="project" value="UniProtKB-UniRule"/>
</dbReference>
<gene>
    <name evidence="10 11" type="primary">rnz</name>
    <name evidence="11" type="ORF">DLJ74_09090</name>
</gene>
<dbReference type="GO" id="GO:0042802">
    <property type="term" value="F:identical protein binding"/>
    <property type="evidence" value="ECO:0007669"/>
    <property type="project" value="UniProtKB-ARBA"/>
</dbReference>
<dbReference type="OrthoDB" id="9800940at2"/>
<dbReference type="SUPFAM" id="SSF56281">
    <property type="entry name" value="Metallo-hydrolase/oxidoreductase"/>
    <property type="match status" value="1"/>
</dbReference>
<evidence type="ECO:0000256" key="5">
    <source>
        <dbReference type="ARBA" id="ARBA00022723"/>
    </source>
</evidence>
<evidence type="ECO:0000256" key="6">
    <source>
        <dbReference type="ARBA" id="ARBA00022759"/>
    </source>
</evidence>
<dbReference type="EMBL" id="QGTD01000008">
    <property type="protein sequence ID" value="PWU68581.1"/>
    <property type="molecule type" value="Genomic_DNA"/>
</dbReference>
<evidence type="ECO:0000256" key="1">
    <source>
        <dbReference type="ARBA" id="ARBA00011738"/>
    </source>
</evidence>
<keyword evidence="3 10" id="KW-0819">tRNA processing</keyword>
<proteinExistence type="inferred from homology"/>
<comment type="function">
    <text evidence="9 10">Zinc phosphodiesterase, which displays some tRNA 3'-processing endonuclease activity. Probably involved in tRNA maturation, by removing a 3'-trailer from precursor tRNA.</text>
</comment>
<dbReference type="HAMAP" id="MF_01818">
    <property type="entry name" value="RNase_Z_BN"/>
    <property type="match status" value="1"/>
</dbReference>
<comment type="caution">
    <text evidence="11">The sequence shown here is derived from an EMBL/GenBank/DDBJ whole genome shotgun (WGS) entry which is preliminary data.</text>
</comment>
<evidence type="ECO:0000256" key="10">
    <source>
        <dbReference type="HAMAP-Rule" id="MF_01818"/>
    </source>
</evidence>
<dbReference type="InterPro" id="IPR013471">
    <property type="entry name" value="RNase_Z/BN"/>
</dbReference>
<dbReference type="NCBIfam" id="NF000801">
    <property type="entry name" value="PRK00055.1-3"/>
    <property type="match status" value="1"/>
</dbReference>
<keyword evidence="6 10" id="KW-0255">Endonuclease</keyword>
<dbReference type="NCBIfam" id="TIGR02651">
    <property type="entry name" value="RNase_Z"/>
    <property type="match status" value="1"/>
</dbReference>
<keyword evidence="5 10" id="KW-0479">Metal-binding</keyword>
<accession>A0A317KYI5</accession>
<dbReference type="GO" id="GO:0042781">
    <property type="term" value="F:3'-tRNA processing endoribonuclease activity"/>
    <property type="evidence" value="ECO:0007669"/>
    <property type="project" value="UniProtKB-UniRule"/>
</dbReference>
<evidence type="ECO:0000313" key="12">
    <source>
        <dbReference type="Proteomes" id="UP000245624"/>
    </source>
</evidence>
<comment type="catalytic activity">
    <reaction evidence="10">
        <text>Endonucleolytic cleavage of RNA, removing extra 3' nucleotides from tRNA precursor, generating 3' termini of tRNAs. A 3'-hydroxy group is left at the tRNA terminus and a 5'-phosphoryl group is left at the trailer molecule.</text>
        <dbReference type="EC" id="3.1.26.11"/>
    </reaction>
</comment>
<feature type="binding site" evidence="10">
    <location>
        <position position="211"/>
    </location>
    <ligand>
        <name>Zn(2+)</name>
        <dbReference type="ChEBI" id="CHEBI:29105"/>
        <label>2</label>
        <note>catalytic</note>
    </ligand>
</feature>
<dbReference type="PANTHER" id="PTHR46018:SF2">
    <property type="entry name" value="ZINC PHOSPHODIESTERASE ELAC PROTEIN 1"/>
    <property type="match status" value="1"/>
</dbReference>
<feature type="binding site" evidence="10">
    <location>
        <position position="65"/>
    </location>
    <ligand>
        <name>Zn(2+)</name>
        <dbReference type="ChEBI" id="CHEBI:29105"/>
        <label>1</label>
        <note>catalytic</note>
    </ligand>
</feature>
<comment type="cofactor">
    <cofactor evidence="10">
        <name>Zn(2+)</name>
        <dbReference type="ChEBI" id="CHEBI:29105"/>
    </cofactor>
    <text evidence="10">Binds 2 Zn(2+) ions.</text>
</comment>
<feature type="binding site" evidence="10">
    <location>
        <position position="63"/>
    </location>
    <ligand>
        <name>Zn(2+)</name>
        <dbReference type="ChEBI" id="CHEBI:29105"/>
        <label>1</label>
        <note>catalytic</note>
    </ligand>
</feature>
<dbReference type="Gene3D" id="3.60.15.10">
    <property type="entry name" value="Ribonuclease Z/Hydroxyacylglutathione hydrolase-like"/>
    <property type="match status" value="1"/>
</dbReference>
<name>A0A317KYI5_9BACI</name>
<keyword evidence="4 10" id="KW-0540">Nuclease</keyword>
<evidence type="ECO:0000256" key="4">
    <source>
        <dbReference type="ARBA" id="ARBA00022722"/>
    </source>
</evidence>
<evidence type="ECO:0000313" key="11">
    <source>
        <dbReference type="EMBL" id="PWU68581.1"/>
    </source>
</evidence>
<dbReference type="FunFam" id="3.60.15.10:FF:000002">
    <property type="entry name" value="Ribonuclease Z"/>
    <property type="match status" value="1"/>
</dbReference>
<evidence type="ECO:0000256" key="3">
    <source>
        <dbReference type="ARBA" id="ARBA00022694"/>
    </source>
</evidence>
<reference evidence="11 12" key="1">
    <citation type="submission" date="2018-05" db="EMBL/GenBank/DDBJ databases">
        <title>Genomic analysis of Gracilibacillus dipsosauri DD1 reveals novel features of a salt-tolerant amylase.</title>
        <authorList>
            <person name="Deutch C.E."/>
            <person name="Yang S."/>
        </authorList>
    </citation>
    <scope>NUCLEOTIDE SEQUENCE [LARGE SCALE GENOMIC DNA]</scope>
    <source>
        <strain evidence="11 12">DD1</strain>
    </source>
</reference>
<keyword evidence="12" id="KW-1185">Reference proteome</keyword>
<evidence type="ECO:0000256" key="9">
    <source>
        <dbReference type="ARBA" id="ARBA00057812"/>
    </source>
</evidence>
<evidence type="ECO:0000256" key="2">
    <source>
        <dbReference type="ARBA" id="ARBA00012477"/>
    </source>
</evidence>
<feature type="binding site" evidence="10">
    <location>
        <position position="269"/>
    </location>
    <ligand>
        <name>Zn(2+)</name>
        <dbReference type="ChEBI" id="CHEBI:29105"/>
        <label>2</label>
        <note>catalytic</note>
    </ligand>
</feature>
<keyword evidence="8 10" id="KW-0862">Zinc</keyword>
<protein>
    <recommendedName>
        <fullName evidence="2 10">Ribonuclease Z</fullName>
        <shortName evidence="10">RNase Z</shortName>
        <ecNumber evidence="2 10">3.1.26.11</ecNumber>
    </recommendedName>
    <alternativeName>
        <fullName evidence="10">tRNA 3 endonuclease</fullName>
    </alternativeName>
    <alternativeName>
        <fullName evidence="10">tRNase Z</fullName>
    </alternativeName>
</protein>
<dbReference type="PANTHER" id="PTHR46018">
    <property type="entry name" value="ZINC PHOSPHODIESTERASE ELAC PROTEIN 1"/>
    <property type="match status" value="1"/>
</dbReference>
<dbReference type="AlphaFoldDB" id="A0A317KYI5"/>
<dbReference type="RefSeq" id="WP_109984220.1">
    <property type="nucleotide sequence ID" value="NZ_QGTD01000008.1"/>
</dbReference>
<evidence type="ECO:0000256" key="8">
    <source>
        <dbReference type="ARBA" id="ARBA00022833"/>
    </source>
</evidence>
<dbReference type="Pfam" id="PF23023">
    <property type="entry name" value="Anti-Pycsar_Apyc1"/>
    <property type="match status" value="1"/>
</dbReference>
<feature type="active site" description="Proton acceptor" evidence="10">
    <location>
        <position position="67"/>
    </location>
</feature>
<keyword evidence="7 10" id="KW-0378">Hydrolase</keyword>
<organism evidence="11 12">
    <name type="scientific">Gracilibacillus dipsosauri</name>
    <dbReference type="NCBI Taxonomy" id="178340"/>
    <lineage>
        <taxon>Bacteria</taxon>
        <taxon>Bacillati</taxon>
        <taxon>Bacillota</taxon>
        <taxon>Bacilli</taxon>
        <taxon>Bacillales</taxon>
        <taxon>Bacillaceae</taxon>
        <taxon>Gracilibacillus</taxon>
    </lineage>
</organism>
<sequence>MNVTFLGTGAGMPSKNRNVTSILLDLRQELNEFWMFDCGEASQHQILHTTVSPRKINKIFITHLHGDHIFGLPGFLSSRAFQAGREPVFIYGPKGIREFVETSLEISGTRLSYSIYFKELEEGLIFEDSKFKVYCKKLDHGITSYGFRMEEKDLPGRLLVDRLKKDNILPGPVYQQIKENDFVTLPSGEEIDTSPYIDKPRKGRVIVLFGDTRYNEEHIAFAQNATLLIHEATFSKEQGQLARDYFHSTTIQAAHLAKEARVKRLIITHISARFHKSESNQLLQEAQSVFTNTQIANDLDEFLIKTTEVHQGNQKD</sequence>
<dbReference type="CDD" id="cd07717">
    <property type="entry name" value="RNaseZ_ZiPD-like_MBL-fold"/>
    <property type="match status" value="1"/>
</dbReference>
<feature type="binding site" evidence="10">
    <location>
        <position position="68"/>
    </location>
    <ligand>
        <name>Zn(2+)</name>
        <dbReference type="ChEBI" id="CHEBI:29105"/>
        <label>2</label>
        <note>catalytic</note>
    </ligand>
</feature>
<dbReference type="Proteomes" id="UP000245624">
    <property type="component" value="Unassembled WGS sequence"/>
</dbReference>
<evidence type="ECO:0000256" key="7">
    <source>
        <dbReference type="ARBA" id="ARBA00022801"/>
    </source>
</evidence>
<feature type="binding site" evidence="10">
    <location>
        <position position="211"/>
    </location>
    <ligand>
        <name>Zn(2+)</name>
        <dbReference type="ChEBI" id="CHEBI:29105"/>
        <label>1</label>
        <note>catalytic</note>
    </ligand>
</feature>
<feature type="binding site" evidence="10">
    <location>
        <position position="67"/>
    </location>
    <ligand>
        <name>Zn(2+)</name>
        <dbReference type="ChEBI" id="CHEBI:29105"/>
        <label>2</label>
        <note>catalytic</note>
    </ligand>
</feature>
<comment type="subunit">
    <text evidence="1 10">Homodimer.</text>
</comment>
<feature type="binding site" evidence="10">
    <location>
        <position position="140"/>
    </location>
    <ligand>
        <name>Zn(2+)</name>
        <dbReference type="ChEBI" id="CHEBI:29105"/>
        <label>1</label>
        <note>catalytic</note>
    </ligand>
</feature>